<dbReference type="Pfam" id="PF07690">
    <property type="entry name" value="MFS_1"/>
    <property type="match status" value="1"/>
</dbReference>
<keyword evidence="6 8" id="KW-1133">Transmembrane helix</keyword>
<feature type="transmembrane region" description="Helical" evidence="8">
    <location>
        <begin position="167"/>
        <end position="185"/>
    </location>
</feature>
<dbReference type="NCBIfam" id="TIGR00710">
    <property type="entry name" value="efflux_Bcr_CflA"/>
    <property type="match status" value="1"/>
</dbReference>
<dbReference type="RefSeq" id="WP_243395032.1">
    <property type="nucleotide sequence ID" value="NZ_JAGDDX010000011.1"/>
</dbReference>
<dbReference type="GO" id="GO:1990961">
    <property type="term" value="P:xenobiotic detoxification by transmembrane export across the plasma membrane"/>
    <property type="evidence" value="ECO:0007669"/>
    <property type="project" value="InterPro"/>
</dbReference>
<keyword evidence="4" id="KW-1003">Cell membrane</keyword>
<dbReference type="InterPro" id="IPR001958">
    <property type="entry name" value="Tet-R_TetA/multi-R_MdtG-like"/>
</dbReference>
<sequence length="406" mass="42351">MTVTILRPAQTPPSLMTLIFGTALSVLSLNMFLPSLPGIAAAFDADYGLANLSVAGYLAISAVLQILMGPLSDLYGRRRIMLICCALFVVASIGCALASNIWVFLGFRLLQGAIISGQVISRAVIRDMYPPSEAASKLGYMAMIMALAPMTGPMIGGALDMAFGWRSGFWLYTALGVIVLLLTWGDMGETNTSRSATFRAQMRLYPGLFSSRRFWGYSACVAFSIGGFYSFVTGAPMVAAAWFDLSPAMVGLGIGIITCGFMVGNFITGRLAQRVRLLTLILIGRVISCVGPALGLGLFWGGQGSEWVFFGSAICVGLGNGLTIANASAGLMSVRPDLAGSAAGLSGAMTVALGAALTTATGLLVQPDTAPFVVLGIMLTASVLALISAVYVHIVDIADPLEPAKP</sequence>
<dbReference type="SUPFAM" id="SSF103473">
    <property type="entry name" value="MFS general substrate transporter"/>
    <property type="match status" value="1"/>
</dbReference>
<dbReference type="GO" id="GO:0042910">
    <property type="term" value="F:xenobiotic transmembrane transporter activity"/>
    <property type="evidence" value="ECO:0007669"/>
    <property type="project" value="InterPro"/>
</dbReference>
<gene>
    <name evidence="10" type="ORF">CLV89_110149</name>
</gene>
<evidence type="ECO:0000256" key="2">
    <source>
        <dbReference type="ARBA" id="ARBA00006236"/>
    </source>
</evidence>
<keyword evidence="8" id="KW-0997">Cell inner membrane</keyword>
<feature type="transmembrane region" description="Helical" evidence="8">
    <location>
        <begin position="307"/>
        <end position="331"/>
    </location>
</feature>
<dbReference type="InterPro" id="IPR020846">
    <property type="entry name" value="MFS_dom"/>
</dbReference>
<evidence type="ECO:0000256" key="6">
    <source>
        <dbReference type="ARBA" id="ARBA00022989"/>
    </source>
</evidence>
<dbReference type="PANTHER" id="PTHR23501">
    <property type="entry name" value="MAJOR FACILITATOR SUPERFAMILY"/>
    <property type="match status" value="1"/>
</dbReference>
<dbReference type="GO" id="GO:0005886">
    <property type="term" value="C:plasma membrane"/>
    <property type="evidence" value="ECO:0007669"/>
    <property type="project" value="UniProtKB-SubCell"/>
</dbReference>
<evidence type="ECO:0000259" key="9">
    <source>
        <dbReference type="PROSITE" id="PS50850"/>
    </source>
</evidence>
<dbReference type="PROSITE" id="PS50850">
    <property type="entry name" value="MFS"/>
    <property type="match status" value="1"/>
</dbReference>
<evidence type="ECO:0000256" key="3">
    <source>
        <dbReference type="ARBA" id="ARBA00022448"/>
    </source>
</evidence>
<comment type="similarity">
    <text evidence="2 8">Belongs to the major facilitator superfamily. Bcr/CmlA family.</text>
</comment>
<comment type="caution">
    <text evidence="8">Lacks conserved residue(s) required for the propagation of feature annotation.</text>
</comment>
<evidence type="ECO:0000256" key="5">
    <source>
        <dbReference type="ARBA" id="ARBA00022692"/>
    </source>
</evidence>
<reference evidence="10 11" key="1">
    <citation type="submission" date="2018-03" db="EMBL/GenBank/DDBJ databases">
        <title>Genomic Encyclopedia of Archaeal and Bacterial Type Strains, Phase II (KMG-II): from individual species to whole genera.</title>
        <authorList>
            <person name="Goeker M."/>
        </authorList>
    </citation>
    <scope>NUCLEOTIDE SEQUENCE [LARGE SCALE GENOMIC DNA]</scope>
    <source>
        <strain evidence="10 11">DSM 25328</strain>
    </source>
</reference>
<dbReference type="Gene3D" id="1.20.1720.10">
    <property type="entry name" value="Multidrug resistance protein D"/>
    <property type="match status" value="1"/>
</dbReference>
<evidence type="ECO:0000256" key="7">
    <source>
        <dbReference type="ARBA" id="ARBA00023136"/>
    </source>
</evidence>
<dbReference type="EMBL" id="PVUF01000010">
    <property type="protein sequence ID" value="PRZ46477.1"/>
    <property type="molecule type" value="Genomic_DNA"/>
</dbReference>
<comment type="subcellular location">
    <subcellularLocation>
        <location evidence="8">Cell inner membrane</location>
        <topology evidence="8">Multi-pass membrane protein</topology>
    </subcellularLocation>
    <subcellularLocation>
        <location evidence="1">Cell membrane</location>
        <topology evidence="1">Multi-pass membrane protein</topology>
    </subcellularLocation>
</comment>
<evidence type="ECO:0000256" key="8">
    <source>
        <dbReference type="RuleBase" id="RU365088"/>
    </source>
</evidence>
<comment type="caution">
    <text evidence="10">The sequence shown here is derived from an EMBL/GenBank/DDBJ whole genome shotgun (WGS) entry which is preliminary data.</text>
</comment>
<protein>
    <recommendedName>
        <fullName evidence="8">Bcr/CflA family efflux transporter</fullName>
    </recommendedName>
</protein>
<feature type="transmembrane region" description="Helical" evidence="8">
    <location>
        <begin position="15"/>
        <end position="36"/>
    </location>
</feature>
<dbReference type="PRINTS" id="PR01035">
    <property type="entry name" value="TCRTETA"/>
</dbReference>
<evidence type="ECO:0000256" key="4">
    <source>
        <dbReference type="ARBA" id="ARBA00022475"/>
    </source>
</evidence>
<feature type="transmembrane region" description="Helical" evidence="8">
    <location>
        <begin position="214"/>
        <end position="243"/>
    </location>
</feature>
<dbReference type="CDD" id="cd17320">
    <property type="entry name" value="MFS_MdfA_MDR_like"/>
    <property type="match status" value="1"/>
</dbReference>
<feature type="transmembrane region" description="Helical" evidence="8">
    <location>
        <begin position="371"/>
        <end position="392"/>
    </location>
</feature>
<evidence type="ECO:0000313" key="11">
    <source>
        <dbReference type="Proteomes" id="UP000237718"/>
    </source>
</evidence>
<evidence type="ECO:0000256" key="1">
    <source>
        <dbReference type="ARBA" id="ARBA00004651"/>
    </source>
</evidence>
<name>A0A2T1AD69_TRISK</name>
<proteinExistence type="inferred from homology"/>
<feature type="transmembrane region" description="Helical" evidence="8">
    <location>
        <begin position="80"/>
        <end position="103"/>
    </location>
</feature>
<organism evidence="10 11">
    <name type="scientific">Tritonibacter scottomollicae</name>
    <name type="common">Epibacterium scottomollicae</name>
    <dbReference type="NCBI Taxonomy" id="483013"/>
    <lineage>
        <taxon>Bacteria</taxon>
        <taxon>Pseudomonadati</taxon>
        <taxon>Pseudomonadota</taxon>
        <taxon>Alphaproteobacteria</taxon>
        <taxon>Rhodobacterales</taxon>
        <taxon>Paracoccaceae</taxon>
        <taxon>Tritonibacter</taxon>
    </lineage>
</organism>
<dbReference type="InterPro" id="IPR011701">
    <property type="entry name" value="MFS"/>
</dbReference>
<feature type="transmembrane region" description="Helical" evidence="8">
    <location>
        <begin position="48"/>
        <end position="68"/>
    </location>
</feature>
<keyword evidence="3 8" id="KW-0813">Transport</keyword>
<keyword evidence="5 8" id="KW-0812">Transmembrane</keyword>
<dbReference type="PANTHER" id="PTHR23501:SF191">
    <property type="entry name" value="VACUOLAR BASIC AMINO ACID TRANSPORTER 4"/>
    <property type="match status" value="1"/>
</dbReference>
<dbReference type="AlphaFoldDB" id="A0A2T1AD69"/>
<evidence type="ECO:0000313" key="10">
    <source>
        <dbReference type="EMBL" id="PRZ46477.1"/>
    </source>
</evidence>
<dbReference type="Proteomes" id="UP000237718">
    <property type="component" value="Unassembled WGS sequence"/>
</dbReference>
<feature type="transmembrane region" description="Helical" evidence="8">
    <location>
        <begin position="343"/>
        <end position="365"/>
    </location>
</feature>
<feature type="transmembrane region" description="Helical" evidence="8">
    <location>
        <begin position="280"/>
        <end position="301"/>
    </location>
</feature>
<keyword evidence="7 8" id="KW-0472">Membrane</keyword>
<accession>A0A2T1AD69</accession>
<feature type="transmembrane region" description="Helical" evidence="8">
    <location>
        <begin position="249"/>
        <end position="268"/>
    </location>
</feature>
<dbReference type="InterPro" id="IPR036259">
    <property type="entry name" value="MFS_trans_sf"/>
</dbReference>
<dbReference type="InterPro" id="IPR004812">
    <property type="entry name" value="Efflux_drug-R_Bcr/CmlA"/>
</dbReference>
<feature type="domain" description="Major facilitator superfamily (MFS) profile" evidence="9">
    <location>
        <begin position="14"/>
        <end position="400"/>
    </location>
</feature>